<dbReference type="InterPro" id="IPR029058">
    <property type="entry name" value="AB_hydrolase_fold"/>
</dbReference>
<dbReference type="OrthoDB" id="5491135at2"/>
<dbReference type="InterPro" id="IPR050266">
    <property type="entry name" value="AB_hydrolase_sf"/>
</dbReference>
<reference evidence="2 3" key="1">
    <citation type="submission" date="2019-03" db="EMBL/GenBank/DDBJ databases">
        <title>Roseomonas sp. a novel Roseomonas species isolated from Sea whip Gorgonian.</title>
        <authorList>
            <person name="Li F."/>
            <person name="Pan X."/>
            <person name="Huang S."/>
            <person name="Li Z."/>
            <person name="Meng B."/>
        </authorList>
    </citation>
    <scope>NUCLEOTIDE SEQUENCE [LARGE SCALE GENOMIC DNA]</scope>
    <source>
        <strain evidence="2 3">M0104</strain>
    </source>
</reference>
<evidence type="ECO:0000313" key="3">
    <source>
        <dbReference type="Proteomes" id="UP000460715"/>
    </source>
</evidence>
<accession>A0A845B7N2</accession>
<evidence type="ECO:0000313" key="2">
    <source>
        <dbReference type="EMBL" id="MXP62260.1"/>
    </source>
</evidence>
<dbReference type="AlphaFoldDB" id="A0A845B7N2"/>
<sequence length="234" mass="25407">MHEPHDLLLLPGLLCDARLWRDPVAILGNLAEARIADLTLDDSVGAMAARALALAPPRFALAGLSMGGYVALEIMRQAPERVTRLALLDTSARPDAPEAARRRKALMALTRSGQFRGVTPRLLPSLLHPDAVDGPLGDEVRAMAERVGRDAFLRQQHAILHRPDSLSLLPEIRQPTLVAVGEQDILTPPELAEEMADAIPQARLVRIPRCGHLPTMEQPETAAALLREWLTAAG</sequence>
<gene>
    <name evidence="2" type="ORF">E0493_02705</name>
</gene>
<name>A0A845B7N2_9PROT</name>
<protein>
    <submittedName>
        <fullName evidence="2">Alpha/beta fold hydrolase</fullName>
    </submittedName>
</protein>
<dbReference type="InterPro" id="IPR000073">
    <property type="entry name" value="AB_hydrolase_1"/>
</dbReference>
<keyword evidence="2" id="KW-0378">Hydrolase</keyword>
<dbReference type="PANTHER" id="PTHR43798:SF29">
    <property type="entry name" value="AB HYDROLASE-1 DOMAIN-CONTAINING PROTEIN"/>
    <property type="match status" value="1"/>
</dbReference>
<proteinExistence type="predicted"/>
<dbReference type="SUPFAM" id="SSF53474">
    <property type="entry name" value="alpha/beta-Hydrolases"/>
    <property type="match status" value="1"/>
</dbReference>
<dbReference type="PANTHER" id="PTHR43798">
    <property type="entry name" value="MONOACYLGLYCEROL LIPASE"/>
    <property type="match status" value="1"/>
</dbReference>
<evidence type="ECO:0000259" key="1">
    <source>
        <dbReference type="Pfam" id="PF00561"/>
    </source>
</evidence>
<dbReference type="PRINTS" id="PR00111">
    <property type="entry name" value="ABHYDROLASE"/>
</dbReference>
<keyword evidence="3" id="KW-1185">Reference proteome</keyword>
<dbReference type="Gene3D" id="3.40.50.1820">
    <property type="entry name" value="alpha/beta hydrolase"/>
    <property type="match status" value="1"/>
</dbReference>
<dbReference type="RefSeq" id="WP_160935381.1">
    <property type="nucleotide sequence ID" value="NZ_SNVJ01000002.1"/>
</dbReference>
<dbReference type="EMBL" id="SNVJ01000002">
    <property type="protein sequence ID" value="MXP62260.1"/>
    <property type="molecule type" value="Genomic_DNA"/>
</dbReference>
<dbReference type="Pfam" id="PF00561">
    <property type="entry name" value="Abhydrolase_1"/>
    <property type="match status" value="1"/>
</dbReference>
<dbReference type="GO" id="GO:0016787">
    <property type="term" value="F:hydrolase activity"/>
    <property type="evidence" value="ECO:0007669"/>
    <property type="project" value="UniProtKB-KW"/>
</dbReference>
<feature type="domain" description="AB hydrolase-1" evidence="1">
    <location>
        <begin position="53"/>
        <end position="218"/>
    </location>
</feature>
<comment type="caution">
    <text evidence="2">The sequence shown here is derived from an EMBL/GenBank/DDBJ whole genome shotgun (WGS) entry which is preliminary data.</text>
</comment>
<organism evidence="2 3">
    <name type="scientific">Teichococcus coralli</name>
    <dbReference type="NCBI Taxonomy" id="2545983"/>
    <lineage>
        <taxon>Bacteria</taxon>
        <taxon>Pseudomonadati</taxon>
        <taxon>Pseudomonadota</taxon>
        <taxon>Alphaproteobacteria</taxon>
        <taxon>Acetobacterales</taxon>
        <taxon>Roseomonadaceae</taxon>
        <taxon>Roseomonas</taxon>
    </lineage>
</organism>
<dbReference type="Proteomes" id="UP000460715">
    <property type="component" value="Unassembled WGS sequence"/>
</dbReference>